<evidence type="ECO:0000313" key="3">
    <source>
        <dbReference type="Proteomes" id="UP000285378"/>
    </source>
</evidence>
<dbReference type="AlphaFoldDB" id="A0A423MAR2"/>
<gene>
    <name evidence="2" type="ORF">BK670_20700</name>
</gene>
<dbReference type="EMBL" id="MOBX01000014">
    <property type="protein sequence ID" value="RON79917.1"/>
    <property type="molecule type" value="Genomic_DNA"/>
</dbReference>
<evidence type="ECO:0000313" key="2">
    <source>
        <dbReference type="EMBL" id="RON79917.1"/>
    </source>
</evidence>
<feature type="signal peptide" evidence="1">
    <location>
        <begin position="1"/>
        <end position="19"/>
    </location>
</feature>
<keyword evidence="1" id="KW-0732">Signal</keyword>
<accession>A0A423MAR2</accession>
<evidence type="ECO:0000256" key="1">
    <source>
        <dbReference type="SAM" id="SignalP"/>
    </source>
</evidence>
<reference evidence="2 3" key="1">
    <citation type="submission" date="2016-10" db="EMBL/GenBank/DDBJ databases">
        <title>Comparative genome analysis of multiple Pseudomonas spp. focuses on biocontrol and plant growth promoting traits.</title>
        <authorList>
            <person name="Tao X.-Y."/>
            <person name="Taylor C.G."/>
        </authorList>
    </citation>
    <scope>NUCLEOTIDE SEQUENCE [LARGE SCALE GENOMIC DNA]</scope>
    <source>
        <strain evidence="2 3">28B5</strain>
    </source>
</reference>
<name>A0A423MAR2_PSEFL</name>
<organism evidence="2 3">
    <name type="scientific">Pseudomonas fluorescens</name>
    <dbReference type="NCBI Taxonomy" id="294"/>
    <lineage>
        <taxon>Bacteria</taxon>
        <taxon>Pseudomonadati</taxon>
        <taxon>Pseudomonadota</taxon>
        <taxon>Gammaproteobacteria</taxon>
        <taxon>Pseudomonadales</taxon>
        <taxon>Pseudomonadaceae</taxon>
        <taxon>Pseudomonas</taxon>
    </lineage>
</organism>
<protein>
    <recommendedName>
        <fullName evidence="4">Halovibrin HvnA</fullName>
    </recommendedName>
</protein>
<sequence>MNMKFLLFLTFVFSAAANAMSGQALVTDLNTKYQSNVAQCSNGAPAYYCSGVLLRAVDYSTSFKFWDYGSQATKLGSVAFTYIRSDVGSTTLNSNRKSGFILKDQTSALVAGKVLNLRCIFPFPTESLDIRADHGCGFAPKNMQVDPDLANCAKLWGSPVTAAAWLKNFKEHQSLPQNQCSLSTVVAAQFKASLEAHKLVDATWTAKPMEVLVQTWDESKPEKIPVEAVFYDATVPAKLADAQKFQREYYAATSLYVPVIRMNLTAANKEIFSFSATDQVYGQVVAERLNARYSSTSNDCGGKAAYYCSGILVRTTGASEKYHAWDPSPSSETSGSVSFSYLRTDLGVARLFSGETQGFVFKDQNAVEKNAYYPVAILCTYPSDGAIYPNRSNKGCGAHSWYPDSSRSCPEEGVTTLAKWVSHFHRTSQRYLSQCSFTPDKDQFTISLQARNAFQHPSDRINYNEVVVAVWPKGRRDLPIEAFVYVTAPGRAVGLEGAKYMQKDYYNTVGDIVPVIRLVLGNGPATAFNYFSQDQAVDTSGRVLAAD</sequence>
<comment type="caution">
    <text evidence="2">The sequence shown here is derived from an EMBL/GenBank/DDBJ whole genome shotgun (WGS) entry which is preliminary data.</text>
</comment>
<dbReference type="Proteomes" id="UP000285378">
    <property type="component" value="Unassembled WGS sequence"/>
</dbReference>
<evidence type="ECO:0008006" key="4">
    <source>
        <dbReference type="Google" id="ProtNLM"/>
    </source>
</evidence>
<proteinExistence type="predicted"/>
<feature type="chain" id="PRO_5019561290" description="Halovibrin HvnA" evidence="1">
    <location>
        <begin position="20"/>
        <end position="547"/>
    </location>
</feature>